<dbReference type="OrthoDB" id="7024925at2"/>
<keyword evidence="6" id="KW-0472">Membrane</keyword>
<dbReference type="GO" id="GO:0006935">
    <property type="term" value="P:chemotaxis"/>
    <property type="evidence" value="ECO:0007669"/>
    <property type="project" value="UniProtKB-ARBA"/>
</dbReference>
<evidence type="ECO:0000256" key="3">
    <source>
        <dbReference type="ARBA" id="ARBA00029447"/>
    </source>
</evidence>
<accession>A0A432YY95</accession>
<evidence type="ECO:0000256" key="4">
    <source>
        <dbReference type="PROSITE-ProRule" id="PRU00284"/>
    </source>
</evidence>
<evidence type="ECO:0000256" key="2">
    <source>
        <dbReference type="ARBA" id="ARBA00023224"/>
    </source>
</evidence>
<dbReference type="InterPro" id="IPR003660">
    <property type="entry name" value="HAMP_dom"/>
</dbReference>
<dbReference type="PANTHER" id="PTHR32089">
    <property type="entry name" value="METHYL-ACCEPTING CHEMOTAXIS PROTEIN MCPB"/>
    <property type="match status" value="1"/>
</dbReference>
<dbReference type="PROSITE" id="PS50885">
    <property type="entry name" value="HAMP"/>
    <property type="match status" value="1"/>
</dbReference>
<comment type="caution">
    <text evidence="9">The sequence shown here is derived from an EMBL/GenBank/DDBJ whole genome shotgun (WGS) entry which is preliminary data.</text>
</comment>
<sequence length="640" mass="71602">MRVSTFSRVSSFSLLGLSLLFLFVLAWANNQLQHFERQQTVYSSIKEKLMVEVVTELSGYLQSGNALLLNQAETSVNEVNDELNALNLVSTEVMQEQLNVIRSRISNDYRAIGKLSGQEVALLVNAERSLFNELSRLFDYVQKGSGNRPSTAESYQSIGSDLVLLIAHLVHTRERLFSGEVEEQALNQVLNAMQKEVERLQQLPELGVKEELPDQSMMLVAREAKELGPKIISEMNSLIKRYPQELSSTLKLIESRREAFASISDDIANIQSLAVEVEQALLQNQQANLVQIKWILMALVAALLIFSVLNFVLLKRMVLTPLRSLRDAMEILLVRQELNYLPNADRDTEMAEIAQFFNGILEQTQRRDEEKSQQMTVVNEALKRVIQELQQIVQSSANTQASASTTINGIAELSELTEELNQCTNTLEKNALDTQDSMKLSRQHILKLRDASERNEKAIETAKRSAVELDLSVKEVKDALSIISSIADQTNLLALNAAIEAARAGEQGRGFAVVADEVRQLAQKTQSSLGGINDSLNQLTEASLSIESGYREIAQASTSQQQFVERLVETSNEVSAQAQASTEEAKTSFRLAEQQTEKVDGFSNQLERLVTEMDNAHQLLRQVEAQVDTQRIEIERAFNS</sequence>
<comment type="subcellular location">
    <subcellularLocation>
        <location evidence="1">Membrane</location>
    </subcellularLocation>
</comment>
<dbReference type="AlphaFoldDB" id="A0A432YY95"/>
<keyword evidence="6" id="KW-1133">Transmembrane helix</keyword>
<keyword evidence="5" id="KW-0175">Coiled coil</keyword>
<evidence type="ECO:0000313" key="9">
    <source>
        <dbReference type="EMBL" id="RUO68331.1"/>
    </source>
</evidence>
<name>A0A432YY95_9GAMM</name>
<evidence type="ECO:0000256" key="1">
    <source>
        <dbReference type="ARBA" id="ARBA00004370"/>
    </source>
</evidence>
<dbReference type="PANTHER" id="PTHR32089:SF112">
    <property type="entry name" value="LYSOZYME-LIKE PROTEIN-RELATED"/>
    <property type="match status" value="1"/>
</dbReference>
<reference evidence="10" key="1">
    <citation type="journal article" date="2018" name="Front. Microbiol.">
        <title>Genome-Based Analysis Reveals the Taxonomy and Diversity of the Family Idiomarinaceae.</title>
        <authorList>
            <person name="Liu Y."/>
            <person name="Lai Q."/>
            <person name="Shao Z."/>
        </authorList>
    </citation>
    <scope>NUCLEOTIDE SEQUENCE [LARGE SCALE GENOMIC DNA]</scope>
    <source>
        <strain evidence="10">R22</strain>
    </source>
</reference>
<dbReference type="PROSITE" id="PS50111">
    <property type="entry name" value="CHEMOTAXIS_TRANSDUC_2"/>
    <property type="match status" value="1"/>
</dbReference>
<dbReference type="Gene3D" id="6.10.340.10">
    <property type="match status" value="1"/>
</dbReference>
<keyword evidence="6" id="KW-0812">Transmembrane</keyword>
<dbReference type="InterPro" id="IPR004089">
    <property type="entry name" value="MCPsignal_dom"/>
</dbReference>
<feature type="domain" description="Methyl-accepting transducer" evidence="7">
    <location>
        <begin position="374"/>
        <end position="610"/>
    </location>
</feature>
<evidence type="ECO:0000256" key="5">
    <source>
        <dbReference type="SAM" id="Coils"/>
    </source>
</evidence>
<dbReference type="Gene3D" id="1.10.287.950">
    <property type="entry name" value="Methyl-accepting chemotaxis protein"/>
    <property type="match status" value="1"/>
</dbReference>
<keyword evidence="2 4" id="KW-0807">Transducer</keyword>
<dbReference type="Proteomes" id="UP000288058">
    <property type="component" value="Unassembled WGS sequence"/>
</dbReference>
<feature type="coiled-coil region" evidence="5">
    <location>
        <begin position="592"/>
        <end position="640"/>
    </location>
</feature>
<evidence type="ECO:0000259" key="8">
    <source>
        <dbReference type="PROSITE" id="PS50885"/>
    </source>
</evidence>
<proteinExistence type="inferred from homology"/>
<evidence type="ECO:0000256" key="6">
    <source>
        <dbReference type="SAM" id="Phobius"/>
    </source>
</evidence>
<dbReference type="SMART" id="SM00283">
    <property type="entry name" value="MA"/>
    <property type="match status" value="1"/>
</dbReference>
<comment type="similarity">
    <text evidence="3">Belongs to the methyl-accepting chemotaxis (MCP) protein family.</text>
</comment>
<gene>
    <name evidence="9" type="ORF">CWI78_08910</name>
</gene>
<feature type="domain" description="HAMP" evidence="8">
    <location>
        <begin position="316"/>
        <end position="369"/>
    </location>
</feature>
<evidence type="ECO:0000313" key="10">
    <source>
        <dbReference type="Proteomes" id="UP000288058"/>
    </source>
</evidence>
<evidence type="ECO:0000259" key="7">
    <source>
        <dbReference type="PROSITE" id="PS50111"/>
    </source>
</evidence>
<protein>
    <submittedName>
        <fullName evidence="9">Methyl-accepting chemotaxis protein</fullName>
    </submittedName>
</protein>
<dbReference type="EMBL" id="PIQC01000006">
    <property type="protein sequence ID" value="RUO68331.1"/>
    <property type="molecule type" value="Genomic_DNA"/>
</dbReference>
<dbReference type="GO" id="GO:0007165">
    <property type="term" value="P:signal transduction"/>
    <property type="evidence" value="ECO:0007669"/>
    <property type="project" value="UniProtKB-KW"/>
</dbReference>
<keyword evidence="10" id="KW-1185">Reference proteome</keyword>
<feature type="coiled-coil region" evidence="5">
    <location>
        <begin position="379"/>
        <end position="433"/>
    </location>
</feature>
<dbReference type="RefSeq" id="WP_126782316.1">
    <property type="nucleotide sequence ID" value="NZ_PIQC01000006.1"/>
</dbReference>
<dbReference type="SUPFAM" id="SSF58104">
    <property type="entry name" value="Methyl-accepting chemotaxis protein (MCP) signaling domain"/>
    <property type="match status" value="1"/>
</dbReference>
<feature type="transmembrane region" description="Helical" evidence="6">
    <location>
        <begin position="294"/>
        <end position="314"/>
    </location>
</feature>
<organism evidence="9 10">
    <name type="scientific">Idiomarina ramblicola</name>
    <dbReference type="NCBI Taxonomy" id="263724"/>
    <lineage>
        <taxon>Bacteria</taxon>
        <taxon>Pseudomonadati</taxon>
        <taxon>Pseudomonadota</taxon>
        <taxon>Gammaproteobacteria</taxon>
        <taxon>Alteromonadales</taxon>
        <taxon>Idiomarinaceae</taxon>
        <taxon>Idiomarina</taxon>
    </lineage>
</organism>
<dbReference type="GO" id="GO:0016020">
    <property type="term" value="C:membrane"/>
    <property type="evidence" value="ECO:0007669"/>
    <property type="project" value="UniProtKB-SubCell"/>
</dbReference>
<dbReference type="Pfam" id="PF00015">
    <property type="entry name" value="MCPsignal"/>
    <property type="match status" value="1"/>
</dbReference>